<dbReference type="AlphaFoldDB" id="A0A381VKA7"/>
<dbReference type="PANTHER" id="PTHR12835">
    <property type="entry name" value="BIOTIN PROTEIN LIGASE"/>
    <property type="match status" value="1"/>
</dbReference>
<proteinExistence type="predicted"/>
<dbReference type="PROSITE" id="PS51733">
    <property type="entry name" value="BPL_LPL_CATALYTIC"/>
    <property type="match status" value="1"/>
</dbReference>
<dbReference type="Gene3D" id="3.30.930.10">
    <property type="entry name" value="Bira Bifunctional Protein, Domain 2"/>
    <property type="match status" value="1"/>
</dbReference>
<dbReference type="GO" id="GO:0004077">
    <property type="term" value="F:biotin--[biotin carboxyl-carrier protein] ligase activity"/>
    <property type="evidence" value="ECO:0007669"/>
    <property type="project" value="InterPro"/>
</dbReference>
<dbReference type="Gene3D" id="2.30.30.100">
    <property type="match status" value="1"/>
</dbReference>
<evidence type="ECO:0000256" key="1">
    <source>
        <dbReference type="ARBA" id="ARBA00022598"/>
    </source>
</evidence>
<dbReference type="InterPro" id="IPR045864">
    <property type="entry name" value="aa-tRNA-synth_II/BPL/LPL"/>
</dbReference>
<dbReference type="GO" id="GO:0005737">
    <property type="term" value="C:cytoplasm"/>
    <property type="evidence" value="ECO:0007669"/>
    <property type="project" value="TreeGrafter"/>
</dbReference>
<dbReference type="InterPro" id="IPR004143">
    <property type="entry name" value="BPL_LPL_catalytic"/>
</dbReference>
<protein>
    <recommendedName>
        <fullName evidence="2">BPL/LPL catalytic domain-containing protein</fullName>
    </recommendedName>
</protein>
<organism evidence="3">
    <name type="scientific">marine metagenome</name>
    <dbReference type="NCBI Taxonomy" id="408172"/>
    <lineage>
        <taxon>unclassified sequences</taxon>
        <taxon>metagenomes</taxon>
        <taxon>ecological metagenomes</taxon>
    </lineage>
</organism>
<dbReference type="CDD" id="cd16442">
    <property type="entry name" value="BPL"/>
    <property type="match status" value="1"/>
</dbReference>
<dbReference type="InterPro" id="IPR004408">
    <property type="entry name" value="Biotin_CoA_COase_ligase"/>
</dbReference>
<feature type="domain" description="BPL/LPL catalytic" evidence="2">
    <location>
        <begin position="4"/>
        <end position="180"/>
    </location>
</feature>
<sequence>MIIGSRIHFLRQTVSTMDECRSLARTGSIEGTVVLANFQCAGRGRFQRIWLSPSGENIQASILVRPKITELPYLNMAAALAASNAATEITGLHSAIKWPNDVELAGKKLCGILIESEISGAGVDFAIIGIGLNVNLEPERHKEIKNSASSLKQFCGRYVSRSQTFHVLLKHLNHYYERIKAGESLTSEWASKLNMLGCDIQISFPGTNKPSINCRADSLNEDGSLSVRVDDGSMFTATAGEVTLRS</sequence>
<accession>A0A381VKA7</accession>
<dbReference type="Pfam" id="PF03099">
    <property type="entry name" value="BPL_LplA_LipB"/>
    <property type="match status" value="1"/>
</dbReference>
<dbReference type="SUPFAM" id="SSF55681">
    <property type="entry name" value="Class II aaRS and biotin synthetases"/>
    <property type="match status" value="1"/>
</dbReference>
<gene>
    <name evidence="3" type="ORF">METZ01_LOCUS92757</name>
</gene>
<dbReference type="NCBIfam" id="TIGR00121">
    <property type="entry name" value="birA_ligase"/>
    <property type="match status" value="1"/>
</dbReference>
<evidence type="ECO:0000313" key="3">
    <source>
        <dbReference type="EMBL" id="SVA39903.1"/>
    </source>
</evidence>
<dbReference type="PANTHER" id="PTHR12835:SF5">
    <property type="entry name" value="BIOTIN--PROTEIN LIGASE"/>
    <property type="match status" value="1"/>
</dbReference>
<name>A0A381VKA7_9ZZZZ</name>
<reference evidence="3" key="1">
    <citation type="submission" date="2018-05" db="EMBL/GenBank/DDBJ databases">
        <authorList>
            <person name="Lanie J.A."/>
            <person name="Ng W.-L."/>
            <person name="Kazmierczak K.M."/>
            <person name="Andrzejewski T.M."/>
            <person name="Davidsen T.M."/>
            <person name="Wayne K.J."/>
            <person name="Tettelin H."/>
            <person name="Glass J.I."/>
            <person name="Rusch D."/>
            <person name="Podicherti R."/>
            <person name="Tsui H.-C.T."/>
            <person name="Winkler M.E."/>
        </authorList>
    </citation>
    <scope>NUCLEOTIDE SEQUENCE</scope>
</reference>
<evidence type="ECO:0000259" key="2">
    <source>
        <dbReference type="PROSITE" id="PS51733"/>
    </source>
</evidence>
<dbReference type="EMBL" id="UINC01008877">
    <property type="protein sequence ID" value="SVA39903.1"/>
    <property type="molecule type" value="Genomic_DNA"/>
</dbReference>
<keyword evidence="1" id="KW-0436">Ligase</keyword>